<accession>A0ACC2K248</accession>
<evidence type="ECO:0000313" key="1">
    <source>
        <dbReference type="EMBL" id="KAJ8615191.1"/>
    </source>
</evidence>
<dbReference type="Proteomes" id="UP001234297">
    <property type="component" value="Chromosome 12"/>
</dbReference>
<reference evidence="1 2" key="1">
    <citation type="journal article" date="2022" name="Hortic Res">
        <title>A haplotype resolved chromosomal level avocado genome allows analysis of novel avocado genes.</title>
        <authorList>
            <person name="Nath O."/>
            <person name="Fletcher S.J."/>
            <person name="Hayward A."/>
            <person name="Shaw L.M."/>
            <person name="Masouleh A.K."/>
            <person name="Furtado A."/>
            <person name="Henry R.J."/>
            <person name="Mitter N."/>
        </authorList>
    </citation>
    <scope>NUCLEOTIDE SEQUENCE [LARGE SCALE GENOMIC DNA]</scope>
    <source>
        <strain evidence="2">cv. Hass</strain>
    </source>
</reference>
<dbReference type="EMBL" id="CM056820">
    <property type="protein sequence ID" value="KAJ8615191.1"/>
    <property type="molecule type" value="Genomic_DNA"/>
</dbReference>
<keyword evidence="2" id="KW-1185">Reference proteome</keyword>
<name>A0ACC2K248_PERAE</name>
<comment type="caution">
    <text evidence="1">The sequence shown here is derived from an EMBL/GenBank/DDBJ whole genome shotgun (WGS) entry which is preliminary data.</text>
</comment>
<evidence type="ECO:0000313" key="2">
    <source>
        <dbReference type="Proteomes" id="UP001234297"/>
    </source>
</evidence>
<proteinExistence type="predicted"/>
<protein>
    <submittedName>
        <fullName evidence="1">Uncharacterized protein</fullName>
    </submittedName>
</protein>
<gene>
    <name evidence="1" type="ORF">MRB53_034563</name>
</gene>
<organism evidence="1 2">
    <name type="scientific">Persea americana</name>
    <name type="common">Avocado</name>
    <dbReference type="NCBI Taxonomy" id="3435"/>
    <lineage>
        <taxon>Eukaryota</taxon>
        <taxon>Viridiplantae</taxon>
        <taxon>Streptophyta</taxon>
        <taxon>Embryophyta</taxon>
        <taxon>Tracheophyta</taxon>
        <taxon>Spermatophyta</taxon>
        <taxon>Magnoliopsida</taxon>
        <taxon>Magnoliidae</taxon>
        <taxon>Laurales</taxon>
        <taxon>Lauraceae</taxon>
        <taxon>Persea</taxon>
    </lineage>
</organism>
<sequence length="134" mass="15828">MAEVIANIREMESIRYHWVATFWIASRKLVPYLLLGPRTPKLWRNGSSNKTFLAMNCPEDQNLPLTAFILQGEAEHWYGALVTGYQTARQVPTWAEFEREFDDKFIPKHVRDWKKQEFQILQQGSMTMAQYDMK</sequence>